<gene>
    <name evidence="2" type="ORF">Tco_0856503</name>
</gene>
<dbReference type="SUPFAM" id="SSF56672">
    <property type="entry name" value="DNA/RNA polymerases"/>
    <property type="match status" value="1"/>
</dbReference>
<dbReference type="InterPro" id="IPR013103">
    <property type="entry name" value="RVT_2"/>
</dbReference>
<dbReference type="Pfam" id="PF07727">
    <property type="entry name" value="RVT_2"/>
    <property type="match status" value="1"/>
</dbReference>
<reference evidence="2" key="1">
    <citation type="journal article" date="2022" name="Int. J. Mol. Sci.">
        <title>Draft Genome of Tanacetum Coccineum: Genomic Comparison of Closely Related Tanacetum-Family Plants.</title>
        <authorList>
            <person name="Yamashiro T."/>
            <person name="Shiraishi A."/>
            <person name="Nakayama K."/>
            <person name="Satake H."/>
        </authorList>
    </citation>
    <scope>NUCLEOTIDE SEQUENCE</scope>
</reference>
<dbReference type="InterPro" id="IPR043502">
    <property type="entry name" value="DNA/RNA_pol_sf"/>
</dbReference>
<evidence type="ECO:0000313" key="3">
    <source>
        <dbReference type="Proteomes" id="UP001151760"/>
    </source>
</evidence>
<feature type="domain" description="Reverse transcriptase Ty1/copia-type" evidence="1">
    <location>
        <begin position="1"/>
        <end position="163"/>
    </location>
</feature>
<organism evidence="2 3">
    <name type="scientific">Tanacetum coccineum</name>
    <dbReference type="NCBI Taxonomy" id="301880"/>
    <lineage>
        <taxon>Eukaryota</taxon>
        <taxon>Viridiplantae</taxon>
        <taxon>Streptophyta</taxon>
        <taxon>Embryophyta</taxon>
        <taxon>Tracheophyta</taxon>
        <taxon>Spermatophyta</taxon>
        <taxon>Magnoliopsida</taxon>
        <taxon>eudicotyledons</taxon>
        <taxon>Gunneridae</taxon>
        <taxon>Pentapetalae</taxon>
        <taxon>asterids</taxon>
        <taxon>campanulids</taxon>
        <taxon>Asterales</taxon>
        <taxon>Asteraceae</taxon>
        <taxon>Asteroideae</taxon>
        <taxon>Anthemideae</taxon>
        <taxon>Anthemidinae</taxon>
        <taxon>Tanacetum</taxon>
    </lineage>
</organism>
<protein>
    <submittedName>
        <fullName evidence="2">Ribonuclease H-like domain-containing protein</fullName>
    </submittedName>
</protein>
<proteinExistence type="predicted"/>
<reference evidence="2" key="2">
    <citation type="submission" date="2022-01" db="EMBL/GenBank/DDBJ databases">
        <authorList>
            <person name="Yamashiro T."/>
            <person name="Shiraishi A."/>
            <person name="Satake H."/>
            <person name="Nakayama K."/>
        </authorList>
    </citation>
    <scope>NUCLEOTIDE SEQUENCE</scope>
</reference>
<evidence type="ECO:0000259" key="1">
    <source>
        <dbReference type="Pfam" id="PF07727"/>
    </source>
</evidence>
<dbReference type="CDD" id="cd09272">
    <property type="entry name" value="RNase_HI_RT_Ty1"/>
    <property type="match status" value="1"/>
</dbReference>
<keyword evidence="3" id="KW-1185">Reference proteome</keyword>
<dbReference type="PANTHER" id="PTHR11439">
    <property type="entry name" value="GAG-POL-RELATED RETROTRANSPOSON"/>
    <property type="match status" value="1"/>
</dbReference>
<name>A0ABQ5B4A7_9ASTR</name>
<evidence type="ECO:0000313" key="2">
    <source>
        <dbReference type="EMBL" id="GJT09461.1"/>
    </source>
</evidence>
<dbReference type="PANTHER" id="PTHR11439:SF495">
    <property type="entry name" value="REVERSE TRANSCRIPTASE, RNA-DEPENDENT DNA POLYMERASE-RELATED"/>
    <property type="match status" value="1"/>
</dbReference>
<accession>A0ABQ5B4A7</accession>
<sequence length="399" mass="45915">MDVKSAFLYEKIEEEVYVCQPPSFEDPNFLDKVYKFDKALYGLHQAPRAWYETLSTYLLDNGFHRGQIDKTLFIKRHKDDILLVQVYVDDIIFGSTKKELSIEFEKLMHDKFQMSSMGELNFSLGLQVQQKSDGIFISQDKYVAEILKKFDFATVKTASTPIETNKALVKDEEAEAVDVHLYRSMIGSLMYLTASRPDIMFAVCACARFQVTPKTSHLHAVKRIFRYLKGQSKLGLWYPRDSPFDLEAFSDSDYAGASLDRKSTTGGCQFLGKRLISWQCKKQTIVANSTTEAEYVAAANCCGQVLWIQNQMLDYGFNFMNTKIYIDNESTICIVKNPVFHSKTKHIEIRHHFIRDSYEKRLIQVIKIHTDYNVADLLTKAFDVSRFNFLIASIGLLNL</sequence>
<dbReference type="Proteomes" id="UP001151760">
    <property type="component" value="Unassembled WGS sequence"/>
</dbReference>
<comment type="caution">
    <text evidence="2">The sequence shown here is derived from an EMBL/GenBank/DDBJ whole genome shotgun (WGS) entry which is preliminary data.</text>
</comment>
<dbReference type="EMBL" id="BQNB010012908">
    <property type="protein sequence ID" value="GJT09461.1"/>
    <property type="molecule type" value="Genomic_DNA"/>
</dbReference>